<dbReference type="PANTHER" id="PTHR19229">
    <property type="entry name" value="ATP-BINDING CASSETTE TRANSPORTER SUBFAMILY A ABCA"/>
    <property type="match status" value="1"/>
</dbReference>
<dbReference type="GO" id="GO:0016887">
    <property type="term" value="F:ATP hydrolysis activity"/>
    <property type="evidence" value="ECO:0007669"/>
    <property type="project" value="InterPro"/>
</dbReference>
<dbReference type="CDD" id="cd03263">
    <property type="entry name" value="ABC_subfamily_A"/>
    <property type="match status" value="1"/>
</dbReference>
<keyword evidence="4" id="KW-0067">ATP-binding</keyword>
<feature type="transmembrane region" description="Helical" evidence="7">
    <location>
        <begin position="660"/>
        <end position="683"/>
    </location>
</feature>
<keyword evidence="6 7" id="KW-0472">Membrane</keyword>
<dbReference type="OrthoDB" id="10255969at2759"/>
<feature type="transmembrane region" description="Helical" evidence="7">
    <location>
        <begin position="1691"/>
        <end position="1718"/>
    </location>
</feature>
<feature type="domain" description="ABC transporter" evidence="8">
    <location>
        <begin position="921"/>
        <end position="1151"/>
    </location>
</feature>
<feature type="transmembrane region" description="Helical" evidence="7">
    <location>
        <begin position="795"/>
        <end position="814"/>
    </location>
</feature>
<feature type="transmembrane region" description="Helical" evidence="7">
    <location>
        <begin position="704"/>
        <end position="725"/>
    </location>
</feature>
<dbReference type="InterPro" id="IPR003593">
    <property type="entry name" value="AAA+_ATPase"/>
</dbReference>
<dbReference type="SMART" id="SM00382">
    <property type="entry name" value="AAA"/>
    <property type="match status" value="2"/>
</dbReference>
<proteinExistence type="predicted"/>
<accession>A0A8S1F4G1</accession>
<evidence type="ECO:0000256" key="5">
    <source>
        <dbReference type="ARBA" id="ARBA00022989"/>
    </source>
</evidence>
<feature type="transmembrane region" description="Helical" evidence="7">
    <location>
        <begin position="765"/>
        <end position="783"/>
    </location>
</feature>
<evidence type="ECO:0000256" key="1">
    <source>
        <dbReference type="ARBA" id="ARBA00004141"/>
    </source>
</evidence>
<feature type="transmembrane region" description="Helical" evidence="7">
    <location>
        <begin position="737"/>
        <end position="758"/>
    </location>
</feature>
<gene>
    <name evidence="9" type="ORF">CBOVIS_LOCUS10512</name>
</gene>
<comment type="subcellular location">
    <subcellularLocation>
        <location evidence="1">Membrane</location>
        <topology evidence="1">Multi-pass membrane protein</topology>
    </subcellularLocation>
</comment>
<dbReference type="GO" id="GO:0140359">
    <property type="term" value="F:ABC-type transporter activity"/>
    <property type="evidence" value="ECO:0007669"/>
    <property type="project" value="InterPro"/>
</dbReference>
<dbReference type="PROSITE" id="PS00211">
    <property type="entry name" value="ABC_TRANSPORTER_1"/>
    <property type="match status" value="1"/>
</dbReference>
<dbReference type="InterPro" id="IPR017871">
    <property type="entry name" value="ABC_transporter-like_CS"/>
</dbReference>
<sequence>MPAYFSNTQRSDDHEHLIKNDDDADIDYGRVRFMDANHEMIGFWRQLRFLLWKCALVRKRQKFWLAVELIVPCILFIVIALVRTRNFDVSEEQCHFDSRGLPSAGLLPFIHSFFCSFSNKCFAEPTTGDEKDILFNDAGDLTRNESLIVDVIYYSSLQLQWIGENEKEFDELVKSTAEIIHWFAGFNLSEPMKIRVKDLFNPGDYEMLESSLEDVLPSDLALRLLNSSILPEAYTVKDPIRRSMKSWLGMFFGKNPLFCNDSVFDKVFKFDEGKKPSSKEMKLLCKELDPYFLMDISDVLKNASFPTANRIKILPYVTSFQRATKPFFDFLNKYSKLGFNDIILAVFCGNDPRDIIEQSVNPNHDIPVETPFEKMRKNTVSPGKQQHKNGTCSPVNYHREMNCSQLEGSLMTAMRPVLQGYILVTPENNATRKMVEILNEPLKIAEYVRNLMYYYPSESNNLQDALHNSDLWPASQNLLHWLNTTKSEKDIPRIVIESLRHAFADSSDPESFGSLTGAVLALANKYSSCFLIDRFRFVPNEKELELNALCLMEESQYFSSIVFNMTQNASEFPDFVTYKIRHYPDYIDSTNALMDSRSHPFSRHQPLRDLKYLTYGFSFVQESVDRAIIATKANRKVEIGAYVQQEPFPCTTKDTFNVALFMPLFLLISFIFPSALLVKNIVYEKELRIKEQMRAMGLGDAVHFISWALISLCLNFISVLVISLVCKFARIFNNTDYTLLLLILIVFMFSSIAMSLFFSTLFTNANIATAATCVLWFLFFFPFQLKNDAIKTPTFNRIMLILPPTAMGNIFKLLESFNAVEEATWADLPNMENPVLGLSVTMCLVMLAVDTLVFLILAWYVSAIAPGSYGVRQPLYFPFTIRYWFRNYQANRVQYADDEEFDIIPSNDNFEAEPLGLKATVHINSLSKVYDNGTKALDSLNLRLYENQITGLLGHNGAGKSTTMSILCGLYSPSSGTAKIYSRDIRTHLRRVREILGICPQHNVLFSHLTVAEQLHLFAALKGCPDGEIQANVAEILESVSLTDKANKLAGTLSGGMKRRLSIGIAFIGGSKFVILDEPTAGVDVTARKDIWKLLQRNKKGRTILLSTHHMDEADVLSDRIAILSQGQLVTVGTSVFLKRKFGNNMTLTVCKVPGTNYKETIKLVEKCGEIVDLKYGDETEEEIVFNIPINVDSDRLEKFFTDFDERMSEFQFGQYGISAPTLQNIFVSLAPQKEYHVPKVSKWEWFRVIRQKLFRTRVDEESTDLIATNAVNPNPVHIDNNEVEEVKFEDFEKPDLVMGTALIIQHIRALLVGRFHYTLRSKRTFLFQVIIPLLLIAACETYVRVQVPRSRPDLMVSQAPLPLETSLFGNSTDLYVNNWDTASNSTSISILKAMFDSPGAGTRCAENEPKHLIDNAFQCVNINGSFDYTEDLKNISYNAPIDCGCVDYGFNCTLENWNWDETKWLRLNSTERVFDLSGRNLSQFRLITRNQQIANNSAPFFIGGFSLGHQNMRTFSDAEVTDSQNGWLQFVQEWAYVKRELSINTTGIRPDTPRVVDPFAQNVTIDDVVNAMVANLDKKENVKVWFNNKLWPSLPITSNILTNAILRNVDTEAMPEFTGILTFNHPMNKTAKESLSSSATDFAKGLSMFRITCLLLVLSMIPAGFTVYLVEDRVCEAFHLQIVGGLKKATYWATSFLYDTMVYIVVVIIIMLVYFAFGVKEFAGDASTFFAFALVFIVYGLGAILYAYVLQKRFDVPALSFVLIAIGAYFVGVVCVLTVILLENMMLQDPTLVPAHTVCSIVFLIIPQYCLGIAIFRGSMVYQVKQIGINFLVSINRPDVINQLPLPALLELDVMGLHVVVLFAHIFVAVVLLVFTQLDEFPIVRKRECERTHAMMLADRTNDDDEDVIRENNRVEQIPEHVHNEALVVRNLAKAYTADTLAVRGVSFAVEHGECFGLLGLNGAGKTTTFSMLTAKIWPGHGSIEMSGTSISSAAGKAVVLTSHSMEECEALCTRIAIMDRGRIRCLGGKQHLKNKFGKGFSLVVKMAHLDEAPECAQMLVSRLEGSHLEAIHCSTIFIHIAHGTSSIAQTLRVMNQVKKAHQVEDFTLSQSTLDNVFQSIAENRLPSAGDPIEIVEPSRSEIYETTERF</sequence>
<feature type="transmembrane region" description="Helical" evidence="7">
    <location>
        <begin position="1762"/>
        <end position="1783"/>
    </location>
</feature>
<evidence type="ECO:0000259" key="8">
    <source>
        <dbReference type="PROSITE" id="PS50893"/>
    </source>
</evidence>
<feature type="transmembrane region" description="Helical" evidence="7">
    <location>
        <begin position="835"/>
        <end position="861"/>
    </location>
</feature>
<dbReference type="GO" id="GO:0005319">
    <property type="term" value="F:lipid transporter activity"/>
    <property type="evidence" value="ECO:0007669"/>
    <property type="project" value="TreeGrafter"/>
</dbReference>
<feature type="transmembrane region" description="Helical" evidence="7">
    <location>
        <begin position="1730"/>
        <end position="1750"/>
    </location>
</feature>
<feature type="transmembrane region" description="Helical" evidence="7">
    <location>
        <begin position="63"/>
        <end position="82"/>
    </location>
</feature>
<dbReference type="InterPro" id="IPR026082">
    <property type="entry name" value="ABCA"/>
</dbReference>
<dbReference type="GO" id="GO:0005524">
    <property type="term" value="F:ATP binding"/>
    <property type="evidence" value="ECO:0007669"/>
    <property type="project" value="UniProtKB-KW"/>
</dbReference>
<feature type="transmembrane region" description="Helical" evidence="7">
    <location>
        <begin position="1652"/>
        <end position="1671"/>
    </location>
</feature>
<dbReference type="PROSITE" id="PS50893">
    <property type="entry name" value="ABC_TRANSPORTER_2"/>
    <property type="match status" value="1"/>
</dbReference>
<dbReference type="Proteomes" id="UP000494206">
    <property type="component" value="Unassembled WGS sequence"/>
</dbReference>
<evidence type="ECO:0000256" key="2">
    <source>
        <dbReference type="ARBA" id="ARBA00022692"/>
    </source>
</evidence>
<dbReference type="InterPro" id="IPR003439">
    <property type="entry name" value="ABC_transporter-like_ATP-bd"/>
</dbReference>
<dbReference type="Gene3D" id="3.40.50.300">
    <property type="entry name" value="P-loop containing nucleotide triphosphate hydrolases"/>
    <property type="match status" value="3"/>
</dbReference>
<keyword evidence="5 7" id="KW-1133">Transmembrane helix</keyword>
<dbReference type="SUPFAM" id="SSF52540">
    <property type="entry name" value="P-loop containing nucleoside triphosphate hydrolases"/>
    <property type="match status" value="2"/>
</dbReference>
<dbReference type="InterPro" id="IPR027417">
    <property type="entry name" value="P-loop_NTPase"/>
</dbReference>
<dbReference type="GO" id="GO:0016020">
    <property type="term" value="C:membrane"/>
    <property type="evidence" value="ECO:0007669"/>
    <property type="project" value="UniProtKB-SubCell"/>
</dbReference>
<dbReference type="InterPro" id="IPR013525">
    <property type="entry name" value="ABC2_TM"/>
</dbReference>
<evidence type="ECO:0000256" key="7">
    <source>
        <dbReference type="SAM" id="Phobius"/>
    </source>
</evidence>
<keyword evidence="2 7" id="KW-0812">Transmembrane</keyword>
<feature type="transmembrane region" description="Helical" evidence="7">
    <location>
        <begin position="1795"/>
        <end position="1817"/>
    </location>
</feature>
<evidence type="ECO:0000313" key="10">
    <source>
        <dbReference type="Proteomes" id="UP000494206"/>
    </source>
</evidence>
<evidence type="ECO:0000256" key="4">
    <source>
        <dbReference type="ARBA" id="ARBA00022840"/>
    </source>
</evidence>
<keyword evidence="3" id="KW-0547">Nucleotide-binding</keyword>
<evidence type="ECO:0000313" key="9">
    <source>
        <dbReference type="EMBL" id="CAB3408774.1"/>
    </source>
</evidence>
<dbReference type="Pfam" id="PF12698">
    <property type="entry name" value="ABC2_membrane_3"/>
    <property type="match status" value="2"/>
</dbReference>
<dbReference type="FunFam" id="3.40.50.300:FF:002832">
    <property type="entry name" value="ABC Transporter family"/>
    <property type="match status" value="1"/>
</dbReference>
<comment type="caution">
    <text evidence="9">The sequence shown here is derived from an EMBL/GenBank/DDBJ whole genome shotgun (WGS) entry which is preliminary data.</text>
</comment>
<organism evidence="9 10">
    <name type="scientific">Caenorhabditis bovis</name>
    <dbReference type="NCBI Taxonomy" id="2654633"/>
    <lineage>
        <taxon>Eukaryota</taxon>
        <taxon>Metazoa</taxon>
        <taxon>Ecdysozoa</taxon>
        <taxon>Nematoda</taxon>
        <taxon>Chromadorea</taxon>
        <taxon>Rhabditida</taxon>
        <taxon>Rhabditina</taxon>
        <taxon>Rhabditomorpha</taxon>
        <taxon>Rhabditoidea</taxon>
        <taxon>Rhabditidae</taxon>
        <taxon>Peloderinae</taxon>
        <taxon>Caenorhabditis</taxon>
    </lineage>
</organism>
<dbReference type="EMBL" id="CADEPM010000007">
    <property type="protein sequence ID" value="CAB3408774.1"/>
    <property type="molecule type" value="Genomic_DNA"/>
</dbReference>
<evidence type="ECO:0000256" key="6">
    <source>
        <dbReference type="ARBA" id="ARBA00023136"/>
    </source>
</evidence>
<reference evidence="9 10" key="1">
    <citation type="submission" date="2020-04" db="EMBL/GenBank/DDBJ databases">
        <authorList>
            <person name="Laetsch R D."/>
            <person name="Stevens L."/>
            <person name="Kumar S."/>
            <person name="Blaxter L. M."/>
        </authorList>
    </citation>
    <scope>NUCLEOTIDE SEQUENCE [LARGE SCALE GENOMIC DNA]</scope>
</reference>
<evidence type="ECO:0000256" key="3">
    <source>
        <dbReference type="ARBA" id="ARBA00022741"/>
    </source>
</evidence>
<keyword evidence="10" id="KW-1185">Reference proteome</keyword>
<feature type="transmembrane region" description="Helical" evidence="7">
    <location>
        <begin position="1856"/>
        <end position="1879"/>
    </location>
</feature>
<dbReference type="Pfam" id="PF00005">
    <property type="entry name" value="ABC_tran"/>
    <property type="match status" value="2"/>
</dbReference>
<name>A0A8S1F4G1_9PELO</name>
<protein>
    <recommendedName>
        <fullName evidence="8">ABC transporter domain-containing protein</fullName>
    </recommendedName>
</protein>